<dbReference type="GO" id="GO:0043565">
    <property type="term" value="F:sequence-specific DNA binding"/>
    <property type="evidence" value="ECO:0007669"/>
    <property type="project" value="InterPro"/>
</dbReference>
<keyword evidence="1" id="KW-0805">Transcription regulation</keyword>
<dbReference type="Gene3D" id="1.10.10.60">
    <property type="entry name" value="Homeodomain-like"/>
    <property type="match status" value="2"/>
</dbReference>
<keyword evidence="2" id="KW-0238">DNA-binding</keyword>
<evidence type="ECO:0000256" key="3">
    <source>
        <dbReference type="ARBA" id="ARBA00023163"/>
    </source>
</evidence>
<dbReference type="PANTHER" id="PTHR43280:SF2">
    <property type="entry name" value="HTH-TYPE TRANSCRIPTIONAL REGULATOR EXSA"/>
    <property type="match status" value="1"/>
</dbReference>
<protein>
    <recommendedName>
        <fullName evidence="4">HTH araC/xylS-type domain-containing protein</fullName>
    </recommendedName>
</protein>
<dbReference type="EMBL" id="MFKF01000396">
    <property type="protein sequence ID" value="OGG44776.1"/>
    <property type="molecule type" value="Genomic_DNA"/>
</dbReference>
<dbReference type="Pfam" id="PF12833">
    <property type="entry name" value="HTH_18"/>
    <property type="match status" value="1"/>
</dbReference>
<proteinExistence type="predicted"/>
<evidence type="ECO:0000313" key="5">
    <source>
        <dbReference type="EMBL" id="OGG44776.1"/>
    </source>
</evidence>
<gene>
    <name evidence="5" type="ORF">A3F84_03160</name>
</gene>
<dbReference type="PANTHER" id="PTHR43280">
    <property type="entry name" value="ARAC-FAMILY TRANSCRIPTIONAL REGULATOR"/>
    <property type="match status" value="1"/>
</dbReference>
<dbReference type="SMART" id="SM00342">
    <property type="entry name" value="HTH_ARAC"/>
    <property type="match status" value="1"/>
</dbReference>
<dbReference type="SUPFAM" id="SSF46689">
    <property type="entry name" value="Homeodomain-like"/>
    <property type="match status" value="2"/>
</dbReference>
<keyword evidence="3" id="KW-0804">Transcription</keyword>
<evidence type="ECO:0000313" key="6">
    <source>
        <dbReference type="Proteomes" id="UP000178606"/>
    </source>
</evidence>
<dbReference type="InterPro" id="IPR009057">
    <property type="entry name" value="Homeodomain-like_sf"/>
</dbReference>
<evidence type="ECO:0000259" key="4">
    <source>
        <dbReference type="PROSITE" id="PS01124"/>
    </source>
</evidence>
<evidence type="ECO:0000256" key="1">
    <source>
        <dbReference type="ARBA" id="ARBA00023015"/>
    </source>
</evidence>
<dbReference type="PROSITE" id="PS01124">
    <property type="entry name" value="HTH_ARAC_FAMILY_2"/>
    <property type="match status" value="1"/>
</dbReference>
<dbReference type="Proteomes" id="UP000178606">
    <property type="component" value="Unassembled WGS sequence"/>
</dbReference>
<comment type="caution">
    <text evidence="5">The sequence shown here is derived from an EMBL/GenBank/DDBJ whole genome shotgun (WGS) entry which is preliminary data.</text>
</comment>
<feature type="domain" description="HTH araC/xylS-type" evidence="4">
    <location>
        <begin position="13"/>
        <end position="111"/>
    </location>
</feature>
<dbReference type="GO" id="GO:0003700">
    <property type="term" value="F:DNA-binding transcription factor activity"/>
    <property type="evidence" value="ECO:0007669"/>
    <property type="project" value="InterPro"/>
</dbReference>
<organism evidence="5 6">
    <name type="scientific">Handelsmanbacteria sp. (strain RIFCSPLOWO2_12_FULL_64_10)</name>
    <dbReference type="NCBI Taxonomy" id="1817868"/>
    <lineage>
        <taxon>Bacteria</taxon>
        <taxon>Candidatus Handelsmaniibacteriota</taxon>
    </lineage>
</organism>
<dbReference type="InterPro" id="IPR018060">
    <property type="entry name" value="HTH_AraC"/>
</dbReference>
<sequence>MAARRRMDASRVAQMRRYIAQNCTRNIRLKDISARFRISPGHVCRIFKEQLGVSFTKCLNADRIKEAKRLLKQTKCPAYVVAQKVGFRNRDYFFKVFKRIEGSTPDRYRYAAREKRV</sequence>
<name>A0A1F6C6K8_HANXR</name>
<accession>A0A1F6C6K8</accession>
<reference evidence="5 6" key="1">
    <citation type="journal article" date="2016" name="Nat. Commun.">
        <title>Thousands of microbial genomes shed light on interconnected biogeochemical processes in an aquifer system.</title>
        <authorList>
            <person name="Anantharaman K."/>
            <person name="Brown C.T."/>
            <person name="Hug L.A."/>
            <person name="Sharon I."/>
            <person name="Castelle C.J."/>
            <person name="Probst A.J."/>
            <person name="Thomas B.C."/>
            <person name="Singh A."/>
            <person name="Wilkins M.J."/>
            <person name="Karaoz U."/>
            <person name="Brodie E.L."/>
            <person name="Williams K.H."/>
            <person name="Hubbard S.S."/>
            <person name="Banfield J.F."/>
        </authorList>
    </citation>
    <scope>NUCLEOTIDE SEQUENCE [LARGE SCALE GENOMIC DNA]</scope>
    <source>
        <strain evidence="6">RIFCSPLOWO2_12_FULL_64_10</strain>
    </source>
</reference>
<evidence type="ECO:0000256" key="2">
    <source>
        <dbReference type="ARBA" id="ARBA00023125"/>
    </source>
</evidence>
<dbReference type="AlphaFoldDB" id="A0A1F6C6K8"/>